<name>A0ACC2AE50_DIPCM</name>
<evidence type="ECO:0000313" key="2">
    <source>
        <dbReference type="Proteomes" id="UP001162992"/>
    </source>
</evidence>
<accession>A0ACC2AE50</accession>
<evidence type="ECO:0000313" key="1">
    <source>
        <dbReference type="EMBL" id="KAJ7515860.1"/>
    </source>
</evidence>
<proteinExistence type="predicted"/>
<dbReference type="Proteomes" id="UP001162992">
    <property type="component" value="Chromosome 22"/>
</dbReference>
<sequence length="105" mass="10686">MKLAVFMLAGLALILILGSTPEVHADKCSDLLNELMPCLASVTGSSPPPPSQGCCDAVKKIPPQSMCQCIKSGSSNIGSGLINQDAAKAIPGECGVTGLPPNFDC</sequence>
<dbReference type="EMBL" id="CM055113">
    <property type="protein sequence ID" value="KAJ7515860.1"/>
    <property type="molecule type" value="Genomic_DNA"/>
</dbReference>
<comment type="caution">
    <text evidence="1">The sequence shown here is derived from an EMBL/GenBank/DDBJ whole genome shotgun (WGS) entry which is preliminary data.</text>
</comment>
<organism evidence="1 2">
    <name type="scientific">Diphasiastrum complanatum</name>
    <name type="common">Issler's clubmoss</name>
    <name type="synonym">Lycopodium complanatum</name>
    <dbReference type="NCBI Taxonomy" id="34168"/>
    <lineage>
        <taxon>Eukaryota</taxon>
        <taxon>Viridiplantae</taxon>
        <taxon>Streptophyta</taxon>
        <taxon>Embryophyta</taxon>
        <taxon>Tracheophyta</taxon>
        <taxon>Lycopodiopsida</taxon>
        <taxon>Lycopodiales</taxon>
        <taxon>Lycopodiaceae</taxon>
        <taxon>Lycopodioideae</taxon>
        <taxon>Diphasiastrum</taxon>
    </lineage>
</organism>
<gene>
    <name evidence="1" type="ORF">O6H91_22G032000</name>
</gene>
<keyword evidence="2" id="KW-1185">Reference proteome</keyword>
<protein>
    <submittedName>
        <fullName evidence="1">Uncharacterized protein</fullName>
    </submittedName>
</protein>
<reference evidence="2" key="1">
    <citation type="journal article" date="2024" name="Proc. Natl. Acad. Sci. U.S.A.">
        <title>Extraordinary preservation of gene collinearity over three hundred million years revealed in homosporous lycophytes.</title>
        <authorList>
            <person name="Li C."/>
            <person name="Wickell D."/>
            <person name="Kuo L.Y."/>
            <person name="Chen X."/>
            <person name="Nie B."/>
            <person name="Liao X."/>
            <person name="Peng D."/>
            <person name="Ji J."/>
            <person name="Jenkins J."/>
            <person name="Williams M."/>
            <person name="Shu S."/>
            <person name="Plott C."/>
            <person name="Barry K."/>
            <person name="Rajasekar S."/>
            <person name="Grimwood J."/>
            <person name="Han X."/>
            <person name="Sun S."/>
            <person name="Hou Z."/>
            <person name="He W."/>
            <person name="Dai G."/>
            <person name="Sun C."/>
            <person name="Schmutz J."/>
            <person name="Leebens-Mack J.H."/>
            <person name="Li F.W."/>
            <person name="Wang L."/>
        </authorList>
    </citation>
    <scope>NUCLEOTIDE SEQUENCE [LARGE SCALE GENOMIC DNA]</scope>
    <source>
        <strain evidence="2">cv. PW_Plant_1</strain>
    </source>
</reference>